<evidence type="ECO:0000256" key="9">
    <source>
        <dbReference type="ARBA" id="ARBA00023316"/>
    </source>
</evidence>
<feature type="transmembrane region" description="Helical" evidence="10">
    <location>
        <begin position="633"/>
        <end position="658"/>
    </location>
</feature>
<dbReference type="PANTHER" id="PTHR22914">
    <property type="entry name" value="CHITIN SYNTHASE"/>
    <property type="match status" value="1"/>
</dbReference>
<dbReference type="GO" id="GO:0004100">
    <property type="term" value="F:chitin synthase activity"/>
    <property type="evidence" value="ECO:0007669"/>
    <property type="project" value="UniProtKB-EC"/>
</dbReference>
<evidence type="ECO:0000256" key="8">
    <source>
        <dbReference type="ARBA" id="ARBA00023136"/>
    </source>
</evidence>
<organism evidence="11 12">
    <name type="scientific">Blepharisma stoltei</name>
    <dbReference type="NCBI Taxonomy" id="1481888"/>
    <lineage>
        <taxon>Eukaryota</taxon>
        <taxon>Sar</taxon>
        <taxon>Alveolata</taxon>
        <taxon>Ciliophora</taxon>
        <taxon>Postciliodesmatophora</taxon>
        <taxon>Heterotrichea</taxon>
        <taxon>Heterotrichida</taxon>
        <taxon>Blepharismidae</taxon>
        <taxon>Blepharisma</taxon>
    </lineage>
</organism>
<dbReference type="GO" id="GO:0005886">
    <property type="term" value="C:plasma membrane"/>
    <property type="evidence" value="ECO:0007669"/>
    <property type="project" value="UniProtKB-SubCell"/>
</dbReference>
<keyword evidence="6 10" id="KW-0812">Transmembrane</keyword>
<keyword evidence="9" id="KW-0961">Cell wall biogenesis/degradation</keyword>
<gene>
    <name evidence="11" type="ORF">BSTOLATCC_MIC20680</name>
</gene>
<keyword evidence="7 10" id="KW-1133">Transmembrane helix</keyword>
<feature type="transmembrane region" description="Helical" evidence="10">
    <location>
        <begin position="554"/>
        <end position="571"/>
    </location>
</feature>
<evidence type="ECO:0000256" key="6">
    <source>
        <dbReference type="ARBA" id="ARBA00022692"/>
    </source>
</evidence>
<dbReference type="EC" id="2.4.1.16" evidence="2"/>
<evidence type="ECO:0000313" key="12">
    <source>
        <dbReference type="Proteomes" id="UP001162131"/>
    </source>
</evidence>
<evidence type="ECO:0000256" key="2">
    <source>
        <dbReference type="ARBA" id="ARBA00012543"/>
    </source>
</evidence>
<dbReference type="GO" id="GO:0071555">
    <property type="term" value="P:cell wall organization"/>
    <property type="evidence" value="ECO:0007669"/>
    <property type="project" value="UniProtKB-KW"/>
</dbReference>
<dbReference type="Pfam" id="PF01644">
    <property type="entry name" value="Chitin_synth_1"/>
    <property type="match status" value="1"/>
</dbReference>
<evidence type="ECO:0000256" key="1">
    <source>
        <dbReference type="ARBA" id="ARBA00004651"/>
    </source>
</evidence>
<feature type="transmembrane region" description="Helical" evidence="10">
    <location>
        <begin position="422"/>
        <end position="445"/>
    </location>
</feature>
<dbReference type="GO" id="GO:0006031">
    <property type="term" value="P:chitin biosynthetic process"/>
    <property type="evidence" value="ECO:0007669"/>
    <property type="project" value="TreeGrafter"/>
</dbReference>
<feature type="transmembrane region" description="Helical" evidence="10">
    <location>
        <begin position="493"/>
        <end position="515"/>
    </location>
</feature>
<evidence type="ECO:0000256" key="3">
    <source>
        <dbReference type="ARBA" id="ARBA00022475"/>
    </source>
</evidence>
<evidence type="ECO:0000256" key="5">
    <source>
        <dbReference type="ARBA" id="ARBA00022679"/>
    </source>
</evidence>
<dbReference type="EMBL" id="CAJZBQ010000020">
    <property type="protein sequence ID" value="CAG9318200.1"/>
    <property type="molecule type" value="Genomic_DNA"/>
</dbReference>
<keyword evidence="5" id="KW-0808">Transferase</keyword>
<feature type="transmembrane region" description="Helical" evidence="10">
    <location>
        <begin position="522"/>
        <end position="548"/>
    </location>
</feature>
<evidence type="ECO:0000256" key="7">
    <source>
        <dbReference type="ARBA" id="ARBA00022989"/>
    </source>
</evidence>
<name>A0AAU9IVY0_9CILI</name>
<accession>A0AAU9IVY0</accession>
<dbReference type="AlphaFoldDB" id="A0AAU9IVY0"/>
<dbReference type="PANTHER" id="PTHR22914:SF9">
    <property type="entry name" value="CHITIN SYNTHASE 1"/>
    <property type="match status" value="1"/>
</dbReference>
<evidence type="ECO:0000256" key="4">
    <source>
        <dbReference type="ARBA" id="ARBA00022676"/>
    </source>
</evidence>
<keyword evidence="3" id="KW-1003">Cell membrane</keyword>
<feature type="transmembrane region" description="Helical" evidence="10">
    <location>
        <begin position="457"/>
        <end position="481"/>
    </location>
</feature>
<comment type="caution">
    <text evidence="11">The sequence shown here is derived from an EMBL/GenBank/DDBJ whole genome shotgun (WGS) entry which is preliminary data.</text>
</comment>
<evidence type="ECO:0000313" key="11">
    <source>
        <dbReference type="EMBL" id="CAG9318200.1"/>
    </source>
</evidence>
<proteinExistence type="predicted"/>
<feature type="transmembrane region" description="Helical" evidence="10">
    <location>
        <begin position="603"/>
        <end position="621"/>
    </location>
</feature>
<dbReference type="InterPro" id="IPR004835">
    <property type="entry name" value="Chitin_synth"/>
</dbReference>
<keyword evidence="8 10" id="KW-0472">Membrane</keyword>
<reference evidence="11" key="1">
    <citation type="submission" date="2021-09" db="EMBL/GenBank/DDBJ databases">
        <authorList>
            <consortium name="AG Swart"/>
            <person name="Singh M."/>
            <person name="Singh A."/>
            <person name="Seah K."/>
            <person name="Emmerich C."/>
        </authorList>
    </citation>
    <scope>NUCLEOTIDE SEQUENCE</scope>
    <source>
        <strain evidence="11">ATCC30299</strain>
    </source>
</reference>
<dbReference type="SUPFAM" id="SSF53448">
    <property type="entry name" value="Nucleotide-diphospho-sugar transferases"/>
    <property type="match status" value="1"/>
</dbReference>
<protein>
    <recommendedName>
        <fullName evidence="2">chitin synthase</fullName>
        <ecNumber evidence="2">2.4.1.16</ecNumber>
    </recommendedName>
</protein>
<evidence type="ECO:0000256" key="10">
    <source>
        <dbReference type="SAM" id="Phobius"/>
    </source>
</evidence>
<comment type="subcellular location">
    <subcellularLocation>
        <location evidence="1">Cell membrane</location>
        <topology evidence="1">Multi-pass membrane protein</topology>
    </subcellularLocation>
</comment>
<dbReference type="Proteomes" id="UP001162131">
    <property type="component" value="Unassembled WGS sequence"/>
</dbReference>
<keyword evidence="4" id="KW-0328">Glycosyltransferase</keyword>
<dbReference type="InterPro" id="IPR029044">
    <property type="entry name" value="Nucleotide-diphossugar_trans"/>
</dbReference>
<keyword evidence="12" id="KW-1185">Reference proteome</keyword>
<sequence>MSMYNEATQASFRRWSSTKERNSNRASNDSSELIYQPMLLFKTMSTINNKAISEVSGLKWVSPDTNFHDSFFKNLIYCEKTKVEVLIAVSMYNENLKSFKDTINGISENLDYFRQVGIPPEKICVVVIVDGMKAFLETYSKQKSFFQEFFNEEEIKHFFKVENLLDCKIPNQAEDDEFAHCFMKSEPFGDSPHNLQLIFCVKQENKRKLNTHLWFFGGFCEMFQPKYVVLLDVGTKPLRKSLLYLYEAMETDPRIAGCCGEITVMEPDFWNLVEMAQLVEYKLIHIFDKAFESVIGYITVLPGAFSAYRWEALQGDPLWEHYFKSLFHPEDMDPFHSNIYLAEDRVLCLALVSKKDCNYLLRYVKNSVAETDVPDGLSSLMVQRRRWINGSWFALIDSIRRANTIYESKHSCCRKLLFSFQMIYYLGIVIFSWFMVGTFFLSFAIAVRHFFNNYPNFIWLGDWLIVAYVTIIIIVFTMSLGVKPGKAEHSFKVISYCYSLFMVYTVAMVGIYIFIKLQDFDWVLPVLLSGVSMFIVIFMLNCALLTILKGIVHFVLMIPTYVNMLLVYAICNIHDCTWGSRPDQMTAEETKKLEEFEEFRTKWAVIWVLCNAAFAYYLNIIDKTSSDGSSSRWFIYAVGYIGYIIMLLRFLGATIYLIQEFCCKKRLKTLPSVVPAISRRETNRLERISKRSEDRRRSDMEIETNILNKSAENSHDLEKYPLSDIAGKDSSISVADHEKKNNNLSDTIDVSKDNIEVKESDIAQSSKQRKKTFLGYLLQTRKS</sequence>